<evidence type="ECO:0000256" key="2">
    <source>
        <dbReference type="ARBA" id="ARBA00023002"/>
    </source>
</evidence>
<dbReference type="InterPro" id="IPR006139">
    <property type="entry name" value="D-isomer_2_OHA_DH_cat_dom"/>
</dbReference>
<dbReference type="InterPro" id="IPR036291">
    <property type="entry name" value="NAD(P)-bd_dom_sf"/>
</dbReference>
<feature type="domain" description="D-isomer specific 2-hydroxyacid dehydrogenase NAD-binding" evidence="6">
    <location>
        <begin position="105"/>
        <end position="283"/>
    </location>
</feature>
<feature type="domain" description="D-isomer specific 2-hydroxyacid dehydrogenase catalytic" evidence="5">
    <location>
        <begin position="21"/>
        <end position="312"/>
    </location>
</feature>
<accession>A0AAV9JWD2</accession>
<proteinExistence type="inferred from homology"/>
<keyword evidence="3" id="KW-0520">NAD</keyword>
<keyword evidence="2 4" id="KW-0560">Oxidoreductase</keyword>
<comment type="similarity">
    <text evidence="1 4">Belongs to the D-isomer specific 2-hydroxyacid dehydrogenase family.</text>
</comment>
<evidence type="ECO:0000256" key="3">
    <source>
        <dbReference type="ARBA" id="ARBA00023027"/>
    </source>
</evidence>
<evidence type="ECO:0000256" key="1">
    <source>
        <dbReference type="ARBA" id="ARBA00005854"/>
    </source>
</evidence>
<sequence length="319" mass="34488">MGRHSIVALDGWVKLPPLDFEFEYKEYNSTSPEQLAERIKSATIVTTAAQKITRAGIEAAPHLQLIACSGTGTDHVDKDAVRERGITLCNVPAQNTDSVSEHAFALYYALRRRIPQIHQMTVNDSWPQALFTRLGAPPRVNAEETLVVVGYGALGQNVEKIGRALGMRVLIAERKGVHAVRAGRVAFEDAIREGTLFIVVAPLEPSTRNMIAAPELRAMDPTAFVVNVARGGIVDEQALAQALKDGQIGGAATDVYEHEPATKENCPLLDPTIPNLVLSPHVAWYSSKTVEGTTATVKKNLEGFVAGRPVNVVISGRQS</sequence>
<dbReference type="GO" id="GO:0016616">
    <property type="term" value="F:oxidoreductase activity, acting on the CH-OH group of donors, NAD or NADP as acceptor"/>
    <property type="evidence" value="ECO:0007669"/>
    <property type="project" value="InterPro"/>
</dbReference>
<comment type="caution">
    <text evidence="7">The sequence shown here is derived from an EMBL/GenBank/DDBJ whole genome shotgun (WGS) entry which is preliminary data.</text>
</comment>
<dbReference type="EMBL" id="JAVFHQ010000004">
    <property type="protein sequence ID" value="KAK4549336.1"/>
    <property type="molecule type" value="Genomic_DNA"/>
</dbReference>
<gene>
    <name evidence="7" type="ORF">LTR36_006333</name>
</gene>
<evidence type="ECO:0000313" key="7">
    <source>
        <dbReference type="EMBL" id="KAK4549336.1"/>
    </source>
</evidence>
<dbReference type="PANTHER" id="PTHR43761">
    <property type="entry name" value="D-ISOMER SPECIFIC 2-HYDROXYACID DEHYDROGENASE FAMILY PROTEIN (AFU_ORTHOLOGUE AFUA_1G13630)"/>
    <property type="match status" value="1"/>
</dbReference>
<dbReference type="InterPro" id="IPR006140">
    <property type="entry name" value="D-isomer_DH_NAD-bd"/>
</dbReference>
<dbReference type="SUPFAM" id="SSF52283">
    <property type="entry name" value="Formate/glycerate dehydrogenase catalytic domain-like"/>
    <property type="match status" value="1"/>
</dbReference>
<evidence type="ECO:0000256" key="4">
    <source>
        <dbReference type="RuleBase" id="RU003719"/>
    </source>
</evidence>
<keyword evidence="8" id="KW-1185">Reference proteome</keyword>
<evidence type="ECO:0000259" key="6">
    <source>
        <dbReference type="Pfam" id="PF02826"/>
    </source>
</evidence>
<evidence type="ECO:0000313" key="8">
    <source>
        <dbReference type="Proteomes" id="UP001324427"/>
    </source>
</evidence>
<dbReference type="PANTHER" id="PTHR43761:SF1">
    <property type="entry name" value="D-ISOMER SPECIFIC 2-HYDROXYACID DEHYDROGENASE CATALYTIC DOMAIN-CONTAINING PROTEIN-RELATED"/>
    <property type="match status" value="1"/>
</dbReference>
<dbReference type="Gene3D" id="3.40.50.720">
    <property type="entry name" value="NAD(P)-binding Rossmann-like Domain"/>
    <property type="match status" value="2"/>
</dbReference>
<dbReference type="AlphaFoldDB" id="A0AAV9JWD2"/>
<dbReference type="Pfam" id="PF00389">
    <property type="entry name" value="2-Hacid_dh"/>
    <property type="match status" value="1"/>
</dbReference>
<evidence type="ECO:0000259" key="5">
    <source>
        <dbReference type="Pfam" id="PF00389"/>
    </source>
</evidence>
<dbReference type="SUPFAM" id="SSF51735">
    <property type="entry name" value="NAD(P)-binding Rossmann-fold domains"/>
    <property type="match status" value="1"/>
</dbReference>
<name>A0AAV9JWD2_9PEZI</name>
<reference evidence="7 8" key="1">
    <citation type="submission" date="2021-11" db="EMBL/GenBank/DDBJ databases">
        <title>Black yeast isolated from Biological Soil Crust.</title>
        <authorList>
            <person name="Kurbessoian T."/>
        </authorList>
    </citation>
    <scope>NUCLEOTIDE SEQUENCE [LARGE SCALE GENOMIC DNA]</scope>
    <source>
        <strain evidence="7 8">CCFEE 5522</strain>
    </source>
</reference>
<organism evidence="7 8">
    <name type="scientific">Oleoguttula mirabilis</name>
    <dbReference type="NCBI Taxonomy" id="1507867"/>
    <lineage>
        <taxon>Eukaryota</taxon>
        <taxon>Fungi</taxon>
        <taxon>Dikarya</taxon>
        <taxon>Ascomycota</taxon>
        <taxon>Pezizomycotina</taxon>
        <taxon>Dothideomycetes</taxon>
        <taxon>Dothideomycetidae</taxon>
        <taxon>Mycosphaerellales</taxon>
        <taxon>Teratosphaeriaceae</taxon>
        <taxon>Oleoguttula</taxon>
    </lineage>
</organism>
<protein>
    <recommendedName>
        <fullName evidence="9">Glycerate dehydrogenase</fullName>
    </recommendedName>
</protein>
<dbReference type="Pfam" id="PF02826">
    <property type="entry name" value="2-Hacid_dh_C"/>
    <property type="match status" value="1"/>
</dbReference>
<dbReference type="Proteomes" id="UP001324427">
    <property type="component" value="Unassembled WGS sequence"/>
</dbReference>
<dbReference type="GO" id="GO:0051287">
    <property type="term" value="F:NAD binding"/>
    <property type="evidence" value="ECO:0007669"/>
    <property type="project" value="InterPro"/>
</dbReference>
<evidence type="ECO:0008006" key="9">
    <source>
        <dbReference type="Google" id="ProtNLM"/>
    </source>
</evidence>
<dbReference type="InterPro" id="IPR050418">
    <property type="entry name" value="D-iso_2-hydroxyacid_DH_PdxB"/>
</dbReference>